<proteinExistence type="predicted"/>
<dbReference type="Pfam" id="PF13426">
    <property type="entry name" value="PAS_9"/>
    <property type="match status" value="2"/>
</dbReference>
<dbReference type="PROSITE" id="PS51832">
    <property type="entry name" value="HD_GYP"/>
    <property type="match status" value="1"/>
</dbReference>
<name>D2Z5K6_9BACT</name>
<dbReference type="SUPFAM" id="SSF55785">
    <property type="entry name" value="PYP-like sensor domain (PAS domain)"/>
    <property type="match status" value="2"/>
</dbReference>
<dbReference type="InterPro" id="IPR035965">
    <property type="entry name" value="PAS-like_dom_sf"/>
</dbReference>
<dbReference type="InterPro" id="IPR003607">
    <property type="entry name" value="HD/PDEase_dom"/>
</dbReference>
<dbReference type="InterPro" id="IPR000014">
    <property type="entry name" value="PAS"/>
</dbReference>
<dbReference type="CDD" id="cd00130">
    <property type="entry name" value="PAS"/>
    <property type="match status" value="2"/>
</dbReference>
<gene>
    <name evidence="5" type="ORF">Dpep_0725</name>
</gene>
<dbReference type="RefSeq" id="WP_005659711.1">
    <property type="nucleotide sequence ID" value="NZ_ABTR02000001.1"/>
</dbReference>
<feature type="domain" description="PAC" evidence="3">
    <location>
        <begin position="78"/>
        <end position="129"/>
    </location>
</feature>
<feature type="domain" description="HD-GYP" evidence="4">
    <location>
        <begin position="475"/>
        <end position="670"/>
    </location>
</feature>
<dbReference type="Pfam" id="PF13487">
    <property type="entry name" value="HD_5"/>
    <property type="match status" value="1"/>
</dbReference>
<dbReference type="SMART" id="SM00471">
    <property type="entry name" value="HDc"/>
    <property type="match status" value="1"/>
</dbReference>
<keyword evidence="6" id="KW-1185">Reference proteome</keyword>
<dbReference type="InterPro" id="IPR037522">
    <property type="entry name" value="HD_GYP_dom"/>
</dbReference>
<comment type="caution">
    <text evidence="5">The sequence shown here is derived from an EMBL/GenBank/DDBJ whole genome shotgun (WGS) entry which is preliminary data.</text>
</comment>
<dbReference type="InterPro" id="IPR001610">
    <property type="entry name" value="PAC"/>
</dbReference>
<dbReference type="SUPFAM" id="SSF109604">
    <property type="entry name" value="HD-domain/PDEase-like"/>
    <property type="match status" value="1"/>
</dbReference>
<dbReference type="PROSITE" id="PS50113">
    <property type="entry name" value="PAC"/>
    <property type="match status" value="1"/>
</dbReference>
<dbReference type="NCBIfam" id="TIGR00277">
    <property type="entry name" value="HDIG"/>
    <property type="match status" value="1"/>
</dbReference>
<dbReference type="InterPro" id="IPR029016">
    <property type="entry name" value="GAF-like_dom_sf"/>
</dbReference>
<dbReference type="Proteomes" id="UP000006427">
    <property type="component" value="Unassembled WGS sequence"/>
</dbReference>
<dbReference type="NCBIfam" id="TIGR00229">
    <property type="entry name" value="sensory_box"/>
    <property type="match status" value="2"/>
</dbReference>
<dbReference type="PANTHER" id="PTHR43155:SF2">
    <property type="entry name" value="CYCLIC DI-GMP PHOSPHODIESTERASE PA4108"/>
    <property type="match status" value="1"/>
</dbReference>
<dbReference type="CDD" id="cd00077">
    <property type="entry name" value="HDc"/>
    <property type="match status" value="1"/>
</dbReference>
<dbReference type="eggNOG" id="COG2206">
    <property type="taxonomic scope" value="Bacteria"/>
</dbReference>
<dbReference type="Gene3D" id="1.10.3210.10">
    <property type="entry name" value="Hypothetical protein af1432"/>
    <property type="match status" value="1"/>
</dbReference>
<dbReference type="OrthoDB" id="5162at2"/>
<dbReference type="SUPFAM" id="SSF55781">
    <property type="entry name" value="GAF domain-like"/>
    <property type="match status" value="1"/>
</dbReference>
<organism evidence="5 6">
    <name type="scientific">Dethiosulfovibrio peptidovorans DSM 11002</name>
    <dbReference type="NCBI Taxonomy" id="469381"/>
    <lineage>
        <taxon>Bacteria</taxon>
        <taxon>Thermotogati</taxon>
        <taxon>Synergistota</taxon>
        <taxon>Synergistia</taxon>
        <taxon>Synergistales</taxon>
        <taxon>Dethiosulfovibrionaceae</taxon>
        <taxon>Dethiosulfovibrio</taxon>
    </lineage>
</organism>
<evidence type="ECO:0000256" key="1">
    <source>
        <dbReference type="SAM" id="Coils"/>
    </source>
</evidence>
<dbReference type="STRING" id="469381.Dpep_0725"/>
<dbReference type="SMART" id="SM00086">
    <property type="entry name" value="PAC"/>
    <property type="match status" value="2"/>
</dbReference>
<dbReference type="AlphaFoldDB" id="D2Z5K6"/>
<dbReference type="InterPro" id="IPR000700">
    <property type="entry name" value="PAS-assoc_C"/>
</dbReference>
<dbReference type="Gene3D" id="3.30.450.40">
    <property type="match status" value="1"/>
</dbReference>
<evidence type="ECO:0000313" key="5">
    <source>
        <dbReference type="EMBL" id="EFC90753.1"/>
    </source>
</evidence>
<dbReference type="InterPro" id="IPR006675">
    <property type="entry name" value="HDIG_dom"/>
</dbReference>
<dbReference type="PANTHER" id="PTHR43155">
    <property type="entry name" value="CYCLIC DI-GMP PHOSPHODIESTERASE PA4108-RELATED"/>
    <property type="match status" value="1"/>
</dbReference>
<keyword evidence="1" id="KW-0175">Coiled coil</keyword>
<evidence type="ECO:0000313" key="6">
    <source>
        <dbReference type="Proteomes" id="UP000006427"/>
    </source>
</evidence>
<dbReference type="PaxDb" id="469381-Dpep_0725"/>
<evidence type="ECO:0000259" key="4">
    <source>
        <dbReference type="PROSITE" id="PS51832"/>
    </source>
</evidence>
<feature type="coiled-coil region" evidence="1">
    <location>
        <begin position="136"/>
        <end position="163"/>
    </location>
</feature>
<dbReference type="Gene3D" id="3.30.450.20">
    <property type="entry name" value="PAS domain"/>
    <property type="match status" value="2"/>
</dbReference>
<reference evidence="5 6" key="1">
    <citation type="journal article" date="2010" name="Stand. Genomic Sci.">
        <title>Permanent draft genome sequence of Dethiosulfovibrio peptidovorans type strain (SEBR 4207).</title>
        <authorList>
            <person name="Labutti K."/>
            <person name="Mayilraj S."/>
            <person name="Clum A."/>
            <person name="Lucas S."/>
            <person name="Glavina Del Rio T."/>
            <person name="Nolan M."/>
            <person name="Tice H."/>
            <person name="Cheng J.F."/>
            <person name="Pitluck S."/>
            <person name="Liolios K."/>
            <person name="Ivanova N."/>
            <person name="Mavromatis K."/>
            <person name="Mikhailova N."/>
            <person name="Pati A."/>
            <person name="Goodwin L."/>
            <person name="Chen A."/>
            <person name="Palaniappan K."/>
            <person name="Land M."/>
            <person name="Hauser L."/>
            <person name="Chang Y.J."/>
            <person name="Jeffries C.D."/>
            <person name="Rohde M."/>
            <person name="Spring S."/>
            <person name="Goker M."/>
            <person name="Woyke T."/>
            <person name="Bristow J."/>
            <person name="Eisen J.A."/>
            <person name="Markowitz V."/>
            <person name="Hugenholtz P."/>
            <person name="Kyrpides N.C."/>
            <person name="Klenk H.P."/>
            <person name="Lapidus A."/>
        </authorList>
    </citation>
    <scope>NUCLEOTIDE SEQUENCE [LARGE SCALE GENOMIC DNA]</scope>
    <source>
        <strain evidence="5 6">DSM 11002</strain>
    </source>
</reference>
<dbReference type="SMART" id="SM00091">
    <property type="entry name" value="PAS"/>
    <property type="match status" value="3"/>
</dbReference>
<protein>
    <submittedName>
        <fullName evidence="5">PAS/PAC sensor protein</fullName>
    </submittedName>
</protein>
<dbReference type="PROSITE" id="PS50112">
    <property type="entry name" value="PAS"/>
    <property type="match status" value="1"/>
</dbReference>
<evidence type="ECO:0000259" key="2">
    <source>
        <dbReference type="PROSITE" id="PS50112"/>
    </source>
</evidence>
<sequence>MAEDMHSSLLLQSPIPILVLSRELKVVLANRAFLDMSGYDESEVLGIVPPYPWWGHGEDDFPVLTLEDQKTLYMKGVSRLERRYLGKGGSSIWVELSVTPITGIDGIKSYLLSMVDVTGRRGSEGRDGDDPRLEALERAYAALQQELAERAEWEERLELEVARRTEELEKSKSFWEALFQESPEGIAFLDNRDRIIQVNGSFCRMFLCEADSVRGTSINDIVGKAPGIQIDAERMTRKLFSGEAFVYDTYRTRTDGTVMPVSIHASPFLFGDKTFAYCGYRDITERKRDEKRLRYHSTLQNLLSRVSYRFVFPSNDIDGSLKQALEDFGSFFRASHCNLIQFDPDGDMVRSIWWHEGPLNPDLGDIVENVSSRDIPWLWHRLQVDDIVMIGNEDAIPARACMERRLFELLGGGEAYVYPLFIRGELSGMISLIRSERDDSGSDKTTDFYVFSSIISAALERHEGERSIKANYEVLHRTFESSIKTMGDMLAVRDPYTARHQRNVAVLSDMISERLGIDEESRKGLRIAALVHDLGKIRVPAEILNKPGELSELEFEIIKEHPQLGEEILSNIEFPWPVATIVSQHHERLDGSGYPRHLGGGEILFEARILAVADVVEAMTSHRPYRAGLGLSAALDEIRRGRGFLYDPDAVGACLDVLEGRTDLDDLFADQI</sequence>
<dbReference type="EMBL" id="ABTR02000001">
    <property type="protein sequence ID" value="EFC90753.1"/>
    <property type="molecule type" value="Genomic_DNA"/>
</dbReference>
<accession>D2Z5K6</accession>
<feature type="domain" description="PAS" evidence="2">
    <location>
        <begin position="2"/>
        <end position="46"/>
    </location>
</feature>
<evidence type="ECO:0000259" key="3">
    <source>
        <dbReference type="PROSITE" id="PS50113"/>
    </source>
</evidence>